<dbReference type="RefSeq" id="WP_386451932.1">
    <property type="nucleotide sequence ID" value="NZ_JBHSFH010000015.1"/>
</dbReference>
<gene>
    <name evidence="1" type="ORF">ACFPA8_24580</name>
</gene>
<protein>
    <recommendedName>
        <fullName evidence="3">Transposase</fullName>
    </recommendedName>
</protein>
<accession>A0ABV9ACU3</accession>
<name>A0ABV9ACU3_9ACTN</name>
<dbReference type="EMBL" id="JBHSFH010000015">
    <property type="protein sequence ID" value="MFC4497312.1"/>
    <property type="molecule type" value="Genomic_DNA"/>
</dbReference>
<evidence type="ECO:0008006" key="3">
    <source>
        <dbReference type="Google" id="ProtNLM"/>
    </source>
</evidence>
<keyword evidence="2" id="KW-1185">Reference proteome</keyword>
<dbReference type="Proteomes" id="UP001595997">
    <property type="component" value="Unassembled WGS sequence"/>
</dbReference>
<organism evidence="1 2">
    <name type="scientific">Streptomyces ovatisporus</name>
    <dbReference type="NCBI Taxonomy" id="1128682"/>
    <lineage>
        <taxon>Bacteria</taxon>
        <taxon>Bacillati</taxon>
        <taxon>Actinomycetota</taxon>
        <taxon>Actinomycetes</taxon>
        <taxon>Kitasatosporales</taxon>
        <taxon>Streptomycetaceae</taxon>
        <taxon>Streptomyces</taxon>
    </lineage>
</organism>
<reference evidence="2" key="1">
    <citation type="journal article" date="2019" name="Int. J. Syst. Evol. Microbiol.">
        <title>The Global Catalogue of Microorganisms (GCM) 10K type strain sequencing project: providing services to taxonomists for standard genome sequencing and annotation.</title>
        <authorList>
            <consortium name="The Broad Institute Genomics Platform"/>
            <consortium name="The Broad Institute Genome Sequencing Center for Infectious Disease"/>
            <person name="Wu L."/>
            <person name="Ma J."/>
        </authorList>
    </citation>
    <scope>NUCLEOTIDE SEQUENCE [LARGE SCALE GENOMIC DNA]</scope>
    <source>
        <strain evidence="2">CGMCC 4.7357</strain>
    </source>
</reference>
<proteinExistence type="predicted"/>
<evidence type="ECO:0000313" key="2">
    <source>
        <dbReference type="Proteomes" id="UP001595997"/>
    </source>
</evidence>
<evidence type="ECO:0000313" key="1">
    <source>
        <dbReference type="EMBL" id="MFC4497312.1"/>
    </source>
</evidence>
<sequence>MLRATSRSAGDEVKPGLRSYVQRVTERLSDQLTALAEESGSRDGALHAQPACSPATSTVAATTCWWGSSGRSGARARSPHGLWWLCPMEGPKQTPTLAGRIVEVVDRGTDWVVPDLLFVKELHGSRQI</sequence>
<comment type="caution">
    <text evidence="1">The sequence shown here is derived from an EMBL/GenBank/DDBJ whole genome shotgun (WGS) entry which is preliminary data.</text>
</comment>